<accession>A0A834XDJ0</accession>
<dbReference type="Proteomes" id="UP000634136">
    <property type="component" value="Unassembled WGS sequence"/>
</dbReference>
<gene>
    <name evidence="1" type="ORF">G2W53_004627</name>
</gene>
<protein>
    <submittedName>
        <fullName evidence="1">Uncharacterized protein</fullName>
    </submittedName>
</protein>
<dbReference type="AlphaFoldDB" id="A0A834XDJ0"/>
<dbReference type="EMBL" id="JAAIUW010000002">
    <property type="protein sequence ID" value="KAF7842329.1"/>
    <property type="molecule type" value="Genomic_DNA"/>
</dbReference>
<evidence type="ECO:0000313" key="2">
    <source>
        <dbReference type="Proteomes" id="UP000634136"/>
    </source>
</evidence>
<organism evidence="1 2">
    <name type="scientific">Senna tora</name>
    <dbReference type="NCBI Taxonomy" id="362788"/>
    <lineage>
        <taxon>Eukaryota</taxon>
        <taxon>Viridiplantae</taxon>
        <taxon>Streptophyta</taxon>
        <taxon>Embryophyta</taxon>
        <taxon>Tracheophyta</taxon>
        <taxon>Spermatophyta</taxon>
        <taxon>Magnoliopsida</taxon>
        <taxon>eudicotyledons</taxon>
        <taxon>Gunneridae</taxon>
        <taxon>Pentapetalae</taxon>
        <taxon>rosids</taxon>
        <taxon>fabids</taxon>
        <taxon>Fabales</taxon>
        <taxon>Fabaceae</taxon>
        <taxon>Caesalpinioideae</taxon>
        <taxon>Cassia clade</taxon>
        <taxon>Senna</taxon>
    </lineage>
</organism>
<name>A0A834XDJ0_9FABA</name>
<comment type="caution">
    <text evidence="1">The sequence shown here is derived from an EMBL/GenBank/DDBJ whole genome shotgun (WGS) entry which is preliminary data.</text>
</comment>
<proteinExistence type="predicted"/>
<sequence>MAEGRRRNVGTWKALCKLISLLLNPSFSAKVALK</sequence>
<evidence type="ECO:0000313" key="1">
    <source>
        <dbReference type="EMBL" id="KAF7842329.1"/>
    </source>
</evidence>
<keyword evidence="2" id="KW-1185">Reference proteome</keyword>
<reference evidence="1" key="1">
    <citation type="submission" date="2020-09" db="EMBL/GenBank/DDBJ databases">
        <title>Genome-Enabled Discovery of Anthraquinone Biosynthesis in Senna tora.</title>
        <authorList>
            <person name="Kang S.-H."/>
            <person name="Pandey R.P."/>
            <person name="Lee C.-M."/>
            <person name="Sim J.-S."/>
            <person name="Jeong J.-T."/>
            <person name="Choi B.-S."/>
            <person name="Jung M."/>
            <person name="Ginzburg D."/>
            <person name="Zhao K."/>
            <person name="Won S.Y."/>
            <person name="Oh T.-J."/>
            <person name="Yu Y."/>
            <person name="Kim N.-H."/>
            <person name="Lee O.R."/>
            <person name="Lee T.-H."/>
            <person name="Bashyal P."/>
            <person name="Kim T.-S."/>
            <person name="Lee W.-H."/>
            <person name="Kawkins C."/>
            <person name="Kim C.-K."/>
            <person name="Kim J.S."/>
            <person name="Ahn B.O."/>
            <person name="Rhee S.Y."/>
            <person name="Sohng J.K."/>
        </authorList>
    </citation>
    <scope>NUCLEOTIDE SEQUENCE</scope>
    <source>
        <tissue evidence="1">Leaf</tissue>
    </source>
</reference>